<dbReference type="EnsemblMetazoa" id="SMAR000165-RA">
    <property type="protein sequence ID" value="SMAR000165-PA"/>
    <property type="gene ID" value="SMAR000165"/>
</dbReference>
<organism evidence="1 2">
    <name type="scientific">Strigamia maritima</name>
    <name type="common">European centipede</name>
    <name type="synonym">Geophilus maritimus</name>
    <dbReference type="NCBI Taxonomy" id="126957"/>
    <lineage>
        <taxon>Eukaryota</taxon>
        <taxon>Metazoa</taxon>
        <taxon>Ecdysozoa</taxon>
        <taxon>Arthropoda</taxon>
        <taxon>Myriapoda</taxon>
        <taxon>Chilopoda</taxon>
        <taxon>Pleurostigmophora</taxon>
        <taxon>Geophilomorpha</taxon>
        <taxon>Linotaeniidae</taxon>
        <taxon>Strigamia</taxon>
    </lineage>
</organism>
<reference evidence="1" key="2">
    <citation type="submission" date="2015-02" db="UniProtKB">
        <authorList>
            <consortium name="EnsemblMetazoa"/>
        </authorList>
    </citation>
    <scope>IDENTIFICATION</scope>
</reference>
<evidence type="ECO:0000313" key="2">
    <source>
        <dbReference type="Proteomes" id="UP000014500"/>
    </source>
</evidence>
<evidence type="ECO:0000313" key="1">
    <source>
        <dbReference type="EnsemblMetazoa" id="SMAR000165-PA"/>
    </source>
</evidence>
<reference evidence="2" key="1">
    <citation type="submission" date="2011-05" db="EMBL/GenBank/DDBJ databases">
        <authorList>
            <person name="Richards S.R."/>
            <person name="Qu J."/>
            <person name="Jiang H."/>
            <person name="Jhangiani S.N."/>
            <person name="Agravi P."/>
            <person name="Goodspeed R."/>
            <person name="Gross S."/>
            <person name="Mandapat C."/>
            <person name="Jackson L."/>
            <person name="Mathew T."/>
            <person name="Pu L."/>
            <person name="Thornton R."/>
            <person name="Saada N."/>
            <person name="Wilczek-Boney K.B."/>
            <person name="Lee S."/>
            <person name="Kovar C."/>
            <person name="Wu Y."/>
            <person name="Scherer S.E."/>
            <person name="Worley K.C."/>
            <person name="Muzny D.M."/>
            <person name="Gibbs R."/>
        </authorList>
    </citation>
    <scope>NUCLEOTIDE SEQUENCE</scope>
    <source>
        <strain evidence="2">Brora</strain>
    </source>
</reference>
<dbReference type="HOGENOM" id="CLU_1431407_0_0_1"/>
<dbReference type="Proteomes" id="UP000014500">
    <property type="component" value="Unassembled WGS sequence"/>
</dbReference>
<accession>T1IH59</accession>
<dbReference type="AlphaFoldDB" id="T1IH59"/>
<sequence length="190" mass="21317">MAVKNDQRIHTGRHSKADIQVSTKPDNVAVDTDEKSGIVEGIGTFYGSVVEVVDSVVLCFNINLKTVQMKCTKTTFKISGDIHMAVFGHLKSTGVFSHPDPLIETFARFAVEDINDQLGKEMLKDYLPVFPDNIKLFIEGFDTKLDLYTTTTKFRKVSIRGQNYPYKKIRAIIGFMSDSLSADLYPLISR</sequence>
<keyword evidence="2" id="KW-1185">Reference proteome</keyword>
<name>T1IH59_STRMM</name>
<dbReference type="EMBL" id="JH429718">
    <property type="status" value="NOT_ANNOTATED_CDS"/>
    <property type="molecule type" value="Genomic_DNA"/>
</dbReference>
<proteinExistence type="predicted"/>
<protein>
    <submittedName>
        <fullName evidence="1">Uncharacterized protein</fullName>
    </submittedName>
</protein>